<protein>
    <submittedName>
        <fullName evidence="1">Uncharacterized protein</fullName>
    </submittedName>
</protein>
<dbReference type="KEGG" id="psco:LY89DRAFT_61154"/>
<proteinExistence type="predicted"/>
<organism evidence="1 2">
    <name type="scientific">Mollisia scopiformis</name>
    <name type="common">Conifer needle endophyte fungus</name>
    <name type="synonym">Phialocephala scopiformis</name>
    <dbReference type="NCBI Taxonomy" id="149040"/>
    <lineage>
        <taxon>Eukaryota</taxon>
        <taxon>Fungi</taxon>
        <taxon>Dikarya</taxon>
        <taxon>Ascomycota</taxon>
        <taxon>Pezizomycotina</taxon>
        <taxon>Leotiomycetes</taxon>
        <taxon>Helotiales</taxon>
        <taxon>Mollisiaceae</taxon>
        <taxon>Mollisia</taxon>
    </lineage>
</organism>
<sequence length="114" mass="13028">MRIVVQPRPPVCHRGCFVFTVTCVFHSVKRAVASLCRHGDFHFGFEHCCDSDSRATVLLAFTPSFLLVSHCPTTVLQNFSFSKRQLFRFEEALQTEDSSFQDIFCPRACPRPLN</sequence>
<dbReference type="Proteomes" id="UP000070700">
    <property type="component" value="Unassembled WGS sequence"/>
</dbReference>
<dbReference type="GeneID" id="28820312"/>
<evidence type="ECO:0000313" key="2">
    <source>
        <dbReference type="Proteomes" id="UP000070700"/>
    </source>
</evidence>
<accession>A0A194XC80</accession>
<dbReference type="AlphaFoldDB" id="A0A194XC80"/>
<dbReference type="InParanoid" id="A0A194XC80"/>
<evidence type="ECO:0000313" key="1">
    <source>
        <dbReference type="EMBL" id="KUJ17769.1"/>
    </source>
</evidence>
<dbReference type="EMBL" id="KQ947414">
    <property type="protein sequence ID" value="KUJ17769.1"/>
    <property type="molecule type" value="Genomic_DNA"/>
</dbReference>
<keyword evidence="2" id="KW-1185">Reference proteome</keyword>
<name>A0A194XC80_MOLSC</name>
<reference evidence="1 2" key="1">
    <citation type="submission" date="2015-10" db="EMBL/GenBank/DDBJ databases">
        <title>Full genome of DAOMC 229536 Phialocephala scopiformis, a fungal endophyte of spruce producing the potent anti-insectan compound rugulosin.</title>
        <authorList>
            <consortium name="DOE Joint Genome Institute"/>
            <person name="Walker A.K."/>
            <person name="Frasz S.L."/>
            <person name="Seifert K.A."/>
            <person name="Miller J.D."/>
            <person name="Mondo S.J."/>
            <person name="Labutti K."/>
            <person name="Lipzen A."/>
            <person name="Dockter R."/>
            <person name="Kennedy M."/>
            <person name="Grigoriev I.V."/>
            <person name="Spatafora J.W."/>
        </authorList>
    </citation>
    <scope>NUCLEOTIDE SEQUENCE [LARGE SCALE GENOMIC DNA]</scope>
    <source>
        <strain evidence="1 2">CBS 120377</strain>
    </source>
</reference>
<dbReference type="RefSeq" id="XP_018072124.1">
    <property type="nucleotide sequence ID" value="XM_018210586.1"/>
</dbReference>
<gene>
    <name evidence="1" type="ORF">LY89DRAFT_61154</name>
</gene>